<evidence type="ECO:0000256" key="11">
    <source>
        <dbReference type="ARBA" id="ARBA00023303"/>
    </source>
</evidence>
<evidence type="ECO:0000256" key="1">
    <source>
        <dbReference type="ARBA" id="ARBA00004141"/>
    </source>
</evidence>
<evidence type="ECO:0000313" key="15">
    <source>
        <dbReference type="Proteomes" id="UP001500503"/>
    </source>
</evidence>
<comment type="subcellular location">
    <subcellularLocation>
        <location evidence="1">Membrane</location>
        <topology evidence="1">Multi-pass membrane protein</topology>
    </subcellularLocation>
</comment>
<feature type="transmembrane region" description="Helical" evidence="13">
    <location>
        <begin position="140"/>
        <end position="163"/>
    </location>
</feature>
<dbReference type="InterPro" id="IPR010617">
    <property type="entry name" value="TMEM175-like"/>
</dbReference>
<evidence type="ECO:0000256" key="9">
    <source>
        <dbReference type="ARBA" id="ARBA00023065"/>
    </source>
</evidence>
<comment type="catalytic activity">
    <reaction evidence="12">
        <text>K(+)(in) = K(+)(out)</text>
        <dbReference type="Rhea" id="RHEA:29463"/>
        <dbReference type="ChEBI" id="CHEBI:29103"/>
    </reaction>
</comment>
<accession>A0ABP8QSX8</accession>
<dbReference type="PANTHER" id="PTHR31462">
    <property type="entry name" value="ENDOSOMAL/LYSOSOMAL POTASSIUM CHANNEL TMEM175"/>
    <property type="match status" value="1"/>
</dbReference>
<keyword evidence="15" id="KW-1185">Reference proteome</keyword>
<evidence type="ECO:0000256" key="6">
    <source>
        <dbReference type="ARBA" id="ARBA00022826"/>
    </source>
</evidence>
<evidence type="ECO:0000256" key="13">
    <source>
        <dbReference type="SAM" id="Phobius"/>
    </source>
</evidence>
<keyword evidence="11" id="KW-0407">Ion channel</keyword>
<dbReference type="Pfam" id="PF06736">
    <property type="entry name" value="TMEM175"/>
    <property type="match status" value="1"/>
</dbReference>
<keyword evidence="6" id="KW-0631">Potassium channel</keyword>
<sequence>MILFTDAVVAIAVTLLVLPLVDVVPEVAREHRPATEVITGHQPEIWTFLLSFAVIIRLWLSHHKAYQHVRAYSTPLLLCNSAWLLAIVVLPFSTEMVGVFDSSRFTTGLYIGTVLVAAGLQAAMYLIIRSDPEVASQDNPVPGEFVLGPVTATVLLLFSLVVALAVPTVGYWALLLLLLSGPVEWAWRRRRAVAEA</sequence>
<feature type="transmembrane region" description="Helical" evidence="13">
    <location>
        <begin position="72"/>
        <end position="93"/>
    </location>
</feature>
<comment type="caution">
    <text evidence="14">The sequence shown here is derived from an EMBL/GenBank/DDBJ whole genome shotgun (WGS) entry which is preliminary data.</text>
</comment>
<evidence type="ECO:0000256" key="8">
    <source>
        <dbReference type="ARBA" id="ARBA00022989"/>
    </source>
</evidence>
<organism evidence="14 15">
    <name type="scientific">Actinoallomurus oryzae</name>
    <dbReference type="NCBI Taxonomy" id="502180"/>
    <lineage>
        <taxon>Bacteria</taxon>
        <taxon>Bacillati</taxon>
        <taxon>Actinomycetota</taxon>
        <taxon>Actinomycetes</taxon>
        <taxon>Streptosporangiales</taxon>
        <taxon>Thermomonosporaceae</taxon>
        <taxon>Actinoallomurus</taxon>
    </lineage>
</organism>
<name>A0ABP8QSX8_9ACTN</name>
<dbReference type="Proteomes" id="UP001500503">
    <property type="component" value="Unassembled WGS sequence"/>
</dbReference>
<keyword evidence="8 13" id="KW-1133">Transmembrane helix</keyword>
<feature type="transmembrane region" description="Helical" evidence="13">
    <location>
        <begin position="105"/>
        <end position="128"/>
    </location>
</feature>
<evidence type="ECO:0000256" key="10">
    <source>
        <dbReference type="ARBA" id="ARBA00023136"/>
    </source>
</evidence>
<evidence type="ECO:0000256" key="7">
    <source>
        <dbReference type="ARBA" id="ARBA00022958"/>
    </source>
</evidence>
<keyword evidence="4" id="KW-0633">Potassium transport</keyword>
<evidence type="ECO:0000256" key="5">
    <source>
        <dbReference type="ARBA" id="ARBA00022692"/>
    </source>
</evidence>
<keyword evidence="10 13" id="KW-0472">Membrane</keyword>
<keyword evidence="3" id="KW-0813">Transport</keyword>
<evidence type="ECO:0000256" key="12">
    <source>
        <dbReference type="ARBA" id="ARBA00034430"/>
    </source>
</evidence>
<evidence type="ECO:0000256" key="3">
    <source>
        <dbReference type="ARBA" id="ARBA00022448"/>
    </source>
</evidence>
<feature type="transmembrane region" description="Helical" evidence="13">
    <location>
        <begin position="43"/>
        <end position="60"/>
    </location>
</feature>
<dbReference type="PANTHER" id="PTHR31462:SF5">
    <property type="entry name" value="ENDOSOMAL_LYSOSOMAL PROTON CHANNEL TMEM175"/>
    <property type="match status" value="1"/>
</dbReference>
<keyword evidence="9" id="KW-0406">Ion transport</keyword>
<dbReference type="EMBL" id="BAABHF010000044">
    <property type="protein sequence ID" value="GAA4509519.1"/>
    <property type="molecule type" value="Genomic_DNA"/>
</dbReference>
<gene>
    <name evidence="14" type="ORF">GCM10023191_070770</name>
</gene>
<proteinExistence type="inferred from homology"/>
<protein>
    <submittedName>
        <fullName evidence="14">TMEM175 family protein</fullName>
    </submittedName>
</protein>
<feature type="transmembrane region" description="Helical" evidence="13">
    <location>
        <begin position="169"/>
        <end position="187"/>
    </location>
</feature>
<keyword evidence="5 13" id="KW-0812">Transmembrane</keyword>
<evidence type="ECO:0000256" key="4">
    <source>
        <dbReference type="ARBA" id="ARBA00022538"/>
    </source>
</evidence>
<keyword evidence="7" id="KW-0630">Potassium</keyword>
<evidence type="ECO:0000313" key="14">
    <source>
        <dbReference type="EMBL" id="GAA4509519.1"/>
    </source>
</evidence>
<reference evidence="15" key="1">
    <citation type="journal article" date="2019" name="Int. J. Syst. Evol. Microbiol.">
        <title>The Global Catalogue of Microorganisms (GCM) 10K type strain sequencing project: providing services to taxonomists for standard genome sequencing and annotation.</title>
        <authorList>
            <consortium name="The Broad Institute Genomics Platform"/>
            <consortium name="The Broad Institute Genome Sequencing Center for Infectious Disease"/>
            <person name="Wu L."/>
            <person name="Ma J."/>
        </authorList>
    </citation>
    <scope>NUCLEOTIDE SEQUENCE [LARGE SCALE GENOMIC DNA]</scope>
    <source>
        <strain evidence="15">JCM 17933</strain>
    </source>
</reference>
<evidence type="ECO:0000256" key="2">
    <source>
        <dbReference type="ARBA" id="ARBA00006920"/>
    </source>
</evidence>
<comment type="similarity">
    <text evidence="2">Belongs to the TMEM175 family.</text>
</comment>